<dbReference type="Gene3D" id="3.30.500.20">
    <property type="entry name" value="BH3703-like domains"/>
    <property type="match status" value="1"/>
</dbReference>
<organism evidence="1 2">
    <name type="scientific">Bacillus safensis</name>
    <dbReference type="NCBI Taxonomy" id="561879"/>
    <lineage>
        <taxon>Bacteria</taxon>
        <taxon>Bacillati</taxon>
        <taxon>Bacillota</taxon>
        <taxon>Bacilli</taxon>
        <taxon>Bacillales</taxon>
        <taxon>Bacillaceae</taxon>
        <taxon>Bacillus</taxon>
    </lineage>
</organism>
<reference evidence="1 2" key="1">
    <citation type="submission" date="2016-05" db="EMBL/GenBank/DDBJ databases">
        <title>Complete Genome and Methylome Analysis of Psychrotrophic Bacterial Isolates from Antarctic Lake Untersee.</title>
        <authorList>
            <person name="Fomenkov A."/>
            <person name="Akimov V.N."/>
            <person name="Vasilyeva L.V."/>
            <person name="Andersen D."/>
            <person name="Vincze T."/>
            <person name="Roberts R.J."/>
        </authorList>
    </citation>
    <scope>NUCLEOTIDE SEQUENCE [LARGE SCALE GENOMIC DNA]</scope>
    <source>
        <strain evidence="1 2">U14-5</strain>
    </source>
</reference>
<dbReference type="RefSeq" id="WP_075623176.1">
    <property type="nucleotide sequence ID" value="NZ_CP015607.1"/>
</dbReference>
<dbReference type="InterPro" id="IPR006728">
    <property type="entry name" value="YezG-like"/>
</dbReference>
<dbReference type="Proteomes" id="UP000185426">
    <property type="component" value="Chromosome"/>
</dbReference>
<dbReference type="InterPro" id="IPR036170">
    <property type="entry name" value="YezG-like_sf"/>
</dbReference>
<dbReference type="AlphaFoldDB" id="A0A1L6ZLM1"/>
<dbReference type="SUPFAM" id="SSF160424">
    <property type="entry name" value="BH3703-like"/>
    <property type="match status" value="1"/>
</dbReference>
<protein>
    <recommendedName>
        <fullName evidence="3">Antitoxin YezG</fullName>
    </recommendedName>
</protein>
<accession>A0A1L6ZLM1</accession>
<dbReference type="NCBIfam" id="TIGR01741">
    <property type="entry name" value="staph_tand_hypo"/>
    <property type="match status" value="1"/>
</dbReference>
<gene>
    <name evidence="1" type="ORF">BSA145_17055</name>
</gene>
<dbReference type="EMBL" id="CP015607">
    <property type="protein sequence ID" value="APT47423.1"/>
    <property type="molecule type" value="Genomic_DNA"/>
</dbReference>
<sequence>MEMEPSNEVYQEILNTINEIIPVDWENVLLYAEILDDSREVYFFFNTNKQQEYIYSHDIPDIFEVSENIYDDLLINLQDSFKKLRDEFKINEQKAWTNLTLKIKNRNQFAIDFNYDDVLNSHYNTYQRMAIWEYENLGYLPEDEEDKEAVLNYLKNKDDN</sequence>
<evidence type="ECO:0000313" key="2">
    <source>
        <dbReference type="Proteomes" id="UP000185426"/>
    </source>
</evidence>
<dbReference type="Pfam" id="PF04634">
    <property type="entry name" value="YezG-like"/>
    <property type="match status" value="1"/>
</dbReference>
<evidence type="ECO:0008006" key="3">
    <source>
        <dbReference type="Google" id="ProtNLM"/>
    </source>
</evidence>
<name>A0A1L6ZLM1_BACIA</name>
<evidence type="ECO:0000313" key="1">
    <source>
        <dbReference type="EMBL" id="APT47423.1"/>
    </source>
</evidence>
<proteinExistence type="predicted"/>